<reference evidence="1 2" key="1">
    <citation type="submission" date="2019-08" db="EMBL/GenBank/DDBJ databases">
        <title>In-depth cultivation of the pig gut microbiome towards novel bacterial diversity and tailored functional studies.</title>
        <authorList>
            <person name="Wylensek D."/>
            <person name="Hitch T.C.A."/>
            <person name="Clavel T."/>
        </authorList>
    </citation>
    <scope>NUCLEOTIDE SEQUENCE [LARGE SCALE GENOMIC DNA]</scope>
    <source>
        <strain evidence="1 2">LKV-178-WT-2A</strain>
    </source>
</reference>
<dbReference type="AlphaFoldDB" id="A0A7K0KIF7"/>
<protein>
    <submittedName>
        <fullName evidence="1">Uncharacterized protein</fullName>
    </submittedName>
</protein>
<organism evidence="1 2">
    <name type="scientific">Hallella mizrahii</name>
    <dbReference type="NCBI Taxonomy" id="2606637"/>
    <lineage>
        <taxon>Bacteria</taxon>
        <taxon>Pseudomonadati</taxon>
        <taxon>Bacteroidota</taxon>
        <taxon>Bacteroidia</taxon>
        <taxon>Bacteroidales</taxon>
        <taxon>Prevotellaceae</taxon>
        <taxon>Hallella</taxon>
    </lineage>
</organism>
<dbReference type="Proteomes" id="UP000438914">
    <property type="component" value="Unassembled WGS sequence"/>
</dbReference>
<sequence>MAIYKLTNKPNGFASINFGDLDMSKILATGDIKQLNGREFHWTKDADNSKISDCPFFIGALPIFKSSKVASVIDKLNVNKALFSVDGESYTAIAAPLFKGKAINREKSTMRAFKSGKIMTVEKYVFNKGIAFPSAFRLEEFNLFTFVDQESYLLLKSCNLSEFVAEPCQLA</sequence>
<dbReference type="EMBL" id="VUNG01000032">
    <property type="protein sequence ID" value="MST85235.1"/>
    <property type="molecule type" value="Genomic_DNA"/>
</dbReference>
<gene>
    <name evidence="1" type="ORF">FYJ73_11265</name>
</gene>
<dbReference type="RefSeq" id="WP_154534822.1">
    <property type="nucleotide sequence ID" value="NZ_VUNG01000032.1"/>
</dbReference>
<name>A0A7K0KIF7_9BACT</name>
<accession>A0A7K0KIF7</accession>
<proteinExistence type="predicted"/>
<comment type="caution">
    <text evidence="1">The sequence shown here is derived from an EMBL/GenBank/DDBJ whole genome shotgun (WGS) entry which is preliminary data.</text>
</comment>
<evidence type="ECO:0000313" key="2">
    <source>
        <dbReference type="Proteomes" id="UP000438914"/>
    </source>
</evidence>
<evidence type="ECO:0000313" key="1">
    <source>
        <dbReference type="EMBL" id="MST85235.1"/>
    </source>
</evidence>
<keyword evidence="2" id="KW-1185">Reference proteome</keyword>